<dbReference type="PANTHER" id="PTHR36443:SF1">
    <property type="entry name" value="BSR5223 PROTEIN"/>
    <property type="match status" value="1"/>
</dbReference>
<evidence type="ECO:0000313" key="2">
    <source>
        <dbReference type="EMBL" id="EMR03758.1"/>
    </source>
</evidence>
<dbReference type="STRING" id="1279009.ADICEAN_01096"/>
<name>M7N575_9BACT</name>
<gene>
    <name evidence="2" type="ORF">ADICEAN_01096</name>
</gene>
<evidence type="ECO:0000313" key="3">
    <source>
        <dbReference type="Proteomes" id="UP000011910"/>
    </source>
</evidence>
<dbReference type="EMBL" id="AODQ01000018">
    <property type="protein sequence ID" value="EMR03758.1"/>
    <property type="molecule type" value="Genomic_DNA"/>
</dbReference>
<keyword evidence="3" id="KW-1185">Reference proteome</keyword>
<dbReference type="eggNOG" id="ENOG5030I9X">
    <property type="taxonomic scope" value="Bacteria"/>
</dbReference>
<dbReference type="InterPro" id="IPR021320">
    <property type="entry name" value="DUF2905"/>
</dbReference>
<comment type="caution">
    <text evidence="2">The sequence shown here is derived from an EMBL/GenBank/DDBJ whole genome shotgun (WGS) entry which is preliminary data.</text>
</comment>
<accession>M7N575</accession>
<dbReference type="PANTHER" id="PTHR36443">
    <property type="entry name" value="BSR5223 PROTEIN"/>
    <property type="match status" value="1"/>
</dbReference>
<dbReference type="AlphaFoldDB" id="M7N575"/>
<protein>
    <recommendedName>
        <fullName evidence="4">DUF2905 domain-containing protein</fullName>
    </recommendedName>
</protein>
<keyword evidence="1" id="KW-0812">Transmembrane</keyword>
<sequence length="64" mass="7216">MIMGGLLLLAGVVLYFFDRLPFGGHLPGDFVVKKKGFTLYFPLATSLVLSLLLSLVLWLIMRFR</sequence>
<proteinExistence type="predicted"/>
<evidence type="ECO:0000256" key="1">
    <source>
        <dbReference type="SAM" id="Phobius"/>
    </source>
</evidence>
<dbReference type="Pfam" id="PF11146">
    <property type="entry name" value="DUF2905"/>
    <property type="match status" value="1"/>
</dbReference>
<feature type="transmembrane region" description="Helical" evidence="1">
    <location>
        <begin position="39"/>
        <end position="60"/>
    </location>
</feature>
<organism evidence="2 3">
    <name type="scientific">Cesiribacter andamanensis AMV16</name>
    <dbReference type="NCBI Taxonomy" id="1279009"/>
    <lineage>
        <taxon>Bacteria</taxon>
        <taxon>Pseudomonadati</taxon>
        <taxon>Bacteroidota</taxon>
        <taxon>Cytophagia</taxon>
        <taxon>Cytophagales</taxon>
        <taxon>Cesiribacteraceae</taxon>
        <taxon>Cesiribacter</taxon>
    </lineage>
</organism>
<reference evidence="2 3" key="1">
    <citation type="journal article" date="2013" name="Genome Announc.">
        <title>Draft Genome Sequence of Cesiribacter andamanensis Strain AMV16T, Isolated from a Soil Sample from a Mud Volcano in the Andaman Islands, India.</title>
        <authorList>
            <person name="Shivaji S."/>
            <person name="Ara S."/>
            <person name="Begum Z."/>
            <person name="Srinivas T.N."/>
            <person name="Singh A."/>
            <person name="Kumar Pinnaka A."/>
        </authorList>
    </citation>
    <scope>NUCLEOTIDE SEQUENCE [LARGE SCALE GENOMIC DNA]</scope>
    <source>
        <strain evidence="2 3">AMV16</strain>
    </source>
</reference>
<dbReference type="Proteomes" id="UP000011910">
    <property type="component" value="Unassembled WGS sequence"/>
</dbReference>
<keyword evidence="1" id="KW-0472">Membrane</keyword>
<keyword evidence="1" id="KW-1133">Transmembrane helix</keyword>
<evidence type="ECO:0008006" key="4">
    <source>
        <dbReference type="Google" id="ProtNLM"/>
    </source>
</evidence>